<dbReference type="EMBL" id="CP142735">
    <property type="protein sequence ID" value="WUR04667.1"/>
    <property type="molecule type" value="Genomic_DNA"/>
</dbReference>
<dbReference type="AlphaFoldDB" id="A0AAX4JFL3"/>
<feature type="region of interest" description="Disordered" evidence="1">
    <location>
        <begin position="83"/>
        <end position="103"/>
    </location>
</feature>
<dbReference type="RefSeq" id="XP_065330812.1">
    <property type="nucleotide sequence ID" value="XM_065474740.1"/>
</dbReference>
<accession>A0AAX4JFL3</accession>
<organism evidence="2 3">
    <name type="scientific">Vairimorpha necatrix</name>
    <dbReference type="NCBI Taxonomy" id="6039"/>
    <lineage>
        <taxon>Eukaryota</taxon>
        <taxon>Fungi</taxon>
        <taxon>Fungi incertae sedis</taxon>
        <taxon>Microsporidia</taxon>
        <taxon>Nosematidae</taxon>
        <taxon>Vairimorpha</taxon>
    </lineage>
</organism>
<dbReference type="GeneID" id="90542501"/>
<keyword evidence="3" id="KW-1185">Reference proteome</keyword>
<evidence type="ECO:0000313" key="2">
    <source>
        <dbReference type="EMBL" id="WUR04667.1"/>
    </source>
</evidence>
<evidence type="ECO:0000313" key="3">
    <source>
        <dbReference type="Proteomes" id="UP001334084"/>
    </source>
</evidence>
<sequence length="103" mass="12004">MVINQYIRSSIDIVLDDNCIWNVLKVFDEVKYQNLLNVAKHYKRYTLIAESNTEFKIVPLKKLTDYKSWRYSIQPSIAAKSTNFTHSDTTDHSDQSSLNSDNN</sequence>
<name>A0AAX4JFL3_9MICR</name>
<reference evidence="2" key="1">
    <citation type="journal article" date="2024" name="BMC Genomics">
        <title>Functional annotation of a divergent genome using sequence and structure-based similarity.</title>
        <authorList>
            <person name="Svedberg D."/>
            <person name="Winiger R.R."/>
            <person name="Berg A."/>
            <person name="Sharma H."/>
            <person name="Tellgren-Roth C."/>
            <person name="Debrunner-Vossbrinck B.A."/>
            <person name="Vossbrinck C.R."/>
            <person name="Barandun J."/>
        </authorList>
    </citation>
    <scope>NUCLEOTIDE SEQUENCE</scope>
    <source>
        <strain evidence="2">Illinois isolate</strain>
    </source>
</reference>
<evidence type="ECO:0000256" key="1">
    <source>
        <dbReference type="SAM" id="MobiDB-lite"/>
    </source>
</evidence>
<proteinExistence type="predicted"/>
<dbReference type="Proteomes" id="UP001334084">
    <property type="component" value="Chromosome 10"/>
</dbReference>
<dbReference type="KEGG" id="vnx:VNE69_10019"/>
<protein>
    <submittedName>
        <fullName evidence="2">SP-containing protein</fullName>
    </submittedName>
</protein>
<gene>
    <name evidence="2" type="ORF">VNE69_10019</name>
</gene>